<name>A0A1I7WWV9_HETBA</name>
<accession>A0A1I7WWV9</accession>
<protein>
    <submittedName>
        <fullName evidence="2">Uncharacterized protein</fullName>
    </submittedName>
</protein>
<proteinExistence type="predicted"/>
<organism evidence="1 2">
    <name type="scientific">Heterorhabditis bacteriophora</name>
    <name type="common">Entomopathogenic nematode worm</name>
    <dbReference type="NCBI Taxonomy" id="37862"/>
    <lineage>
        <taxon>Eukaryota</taxon>
        <taxon>Metazoa</taxon>
        <taxon>Ecdysozoa</taxon>
        <taxon>Nematoda</taxon>
        <taxon>Chromadorea</taxon>
        <taxon>Rhabditida</taxon>
        <taxon>Rhabditina</taxon>
        <taxon>Rhabditomorpha</taxon>
        <taxon>Strongyloidea</taxon>
        <taxon>Heterorhabditidae</taxon>
        <taxon>Heterorhabditis</taxon>
    </lineage>
</organism>
<dbReference type="AlphaFoldDB" id="A0A1I7WWV9"/>
<reference evidence="2" key="1">
    <citation type="submission" date="2016-11" db="UniProtKB">
        <authorList>
            <consortium name="WormBaseParasite"/>
        </authorList>
    </citation>
    <scope>IDENTIFICATION</scope>
</reference>
<keyword evidence="1" id="KW-1185">Reference proteome</keyword>
<dbReference type="Proteomes" id="UP000095283">
    <property type="component" value="Unplaced"/>
</dbReference>
<sequence>MYIFWIAKIINVRLKYKRVQKINKVYTCNIRAYKSICWIYKFYFIFNYPIYFSEVHIFRTQAEQLSNYASVYSAGFDSTSGDLFYFLLAIRNRSLKE</sequence>
<dbReference type="WBParaSite" id="Hba_09583">
    <property type="protein sequence ID" value="Hba_09583"/>
    <property type="gene ID" value="Hba_09583"/>
</dbReference>
<evidence type="ECO:0000313" key="2">
    <source>
        <dbReference type="WBParaSite" id="Hba_09583"/>
    </source>
</evidence>
<evidence type="ECO:0000313" key="1">
    <source>
        <dbReference type="Proteomes" id="UP000095283"/>
    </source>
</evidence>